<feature type="compositionally biased region" description="Basic and acidic residues" evidence="1">
    <location>
        <begin position="243"/>
        <end position="258"/>
    </location>
</feature>
<proteinExistence type="predicted"/>
<gene>
    <name evidence="2" type="ORF">PCOR1329_LOCUS75019</name>
</gene>
<feature type="non-terminal residue" evidence="2">
    <location>
        <position position="298"/>
    </location>
</feature>
<feature type="region of interest" description="Disordered" evidence="1">
    <location>
        <begin position="127"/>
        <end position="147"/>
    </location>
</feature>
<sequence length="298" mass="32380">YGCGRAGGHGREVPAGRGRAVSGGGARYRPRGHRSQPRGGAVPDADVRPRGVDPRVFVRHCVRRGWLERALGVRERHQSIEGEACVRRPGAVAHALPASGRPLPPGPQEGAGPLPAGVWRARLRGEREAGRGEGGRGAPVRSGVGGRLPGVEAPAAAASLGGVRGSRHQILDRHAAPLDVCRRGEGRQARRVRSLRDCGPHRYIRESVRPRCLRSEQEEVSRLQPRSLLQRDWRNQRNGSRASGKEGPSHWQEGRHYTADPVQHGNESDAGRWLARNYYRAACRCSGGGAKDQESYCL</sequence>
<accession>A0ABN9XAM4</accession>
<evidence type="ECO:0000313" key="2">
    <source>
        <dbReference type="EMBL" id="CAK0896580.1"/>
    </source>
</evidence>
<protein>
    <submittedName>
        <fullName evidence="2">Uncharacterized protein</fullName>
    </submittedName>
</protein>
<feature type="region of interest" description="Disordered" evidence="1">
    <location>
        <begin position="1"/>
        <end position="47"/>
    </location>
</feature>
<evidence type="ECO:0000256" key="1">
    <source>
        <dbReference type="SAM" id="MobiDB-lite"/>
    </source>
</evidence>
<feature type="region of interest" description="Disordered" evidence="1">
    <location>
        <begin position="227"/>
        <end position="268"/>
    </location>
</feature>
<name>A0ABN9XAM4_9DINO</name>
<reference evidence="2" key="1">
    <citation type="submission" date="2023-10" db="EMBL/GenBank/DDBJ databases">
        <authorList>
            <person name="Chen Y."/>
            <person name="Shah S."/>
            <person name="Dougan E. K."/>
            <person name="Thang M."/>
            <person name="Chan C."/>
        </authorList>
    </citation>
    <scope>NUCLEOTIDE SEQUENCE [LARGE SCALE GENOMIC DNA]</scope>
</reference>
<dbReference type="EMBL" id="CAUYUJ010020211">
    <property type="protein sequence ID" value="CAK0896580.1"/>
    <property type="molecule type" value="Genomic_DNA"/>
</dbReference>
<evidence type="ECO:0000313" key="3">
    <source>
        <dbReference type="Proteomes" id="UP001189429"/>
    </source>
</evidence>
<keyword evidence="3" id="KW-1185">Reference proteome</keyword>
<organism evidence="2 3">
    <name type="scientific">Prorocentrum cordatum</name>
    <dbReference type="NCBI Taxonomy" id="2364126"/>
    <lineage>
        <taxon>Eukaryota</taxon>
        <taxon>Sar</taxon>
        <taxon>Alveolata</taxon>
        <taxon>Dinophyceae</taxon>
        <taxon>Prorocentrales</taxon>
        <taxon>Prorocentraceae</taxon>
        <taxon>Prorocentrum</taxon>
    </lineage>
</organism>
<dbReference type="Proteomes" id="UP001189429">
    <property type="component" value="Unassembled WGS sequence"/>
</dbReference>
<feature type="non-terminal residue" evidence="2">
    <location>
        <position position="1"/>
    </location>
</feature>
<comment type="caution">
    <text evidence="2">The sequence shown here is derived from an EMBL/GenBank/DDBJ whole genome shotgun (WGS) entry which is preliminary data.</text>
</comment>